<dbReference type="EMBL" id="JBCLSH010000016">
    <property type="protein sequence ID" value="MEY8443762.1"/>
    <property type="molecule type" value="Genomic_DNA"/>
</dbReference>
<evidence type="ECO:0000313" key="3">
    <source>
        <dbReference type="Proteomes" id="UP001565283"/>
    </source>
</evidence>
<keyword evidence="3" id="KW-1185">Reference proteome</keyword>
<proteinExistence type="predicted"/>
<dbReference type="RefSeq" id="WP_369948335.1">
    <property type="nucleotide sequence ID" value="NZ_JBCLSH010000016.1"/>
</dbReference>
<accession>A0ABV4D2J0</accession>
<reference evidence="2 3" key="1">
    <citation type="submission" date="2024-03" db="EMBL/GenBank/DDBJ databases">
        <title>Mouse gut bacterial collection (mGBC) of GemPharmatech.</title>
        <authorList>
            <person name="He Y."/>
            <person name="Dong L."/>
            <person name="Wu D."/>
            <person name="Gao X."/>
            <person name="Lin Z."/>
        </authorList>
    </citation>
    <scope>NUCLEOTIDE SEQUENCE [LARGE SCALE GENOMIC DNA]</scope>
    <source>
        <strain evidence="2 3">61-15</strain>
    </source>
</reference>
<feature type="chain" id="PRO_5047498336" evidence="1">
    <location>
        <begin position="29"/>
        <end position="120"/>
    </location>
</feature>
<gene>
    <name evidence="2" type="ORF">AALA52_05850</name>
</gene>
<dbReference type="Proteomes" id="UP001565283">
    <property type="component" value="Unassembled WGS sequence"/>
</dbReference>
<evidence type="ECO:0000313" key="2">
    <source>
        <dbReference type="EMBL" id="MEY8443762.1"/>
    </source>
</evidence>
<comment type="caution">
    <text evidence="2">The sequence shown here is derived from an EMBL/GenBank/DDBJ whole genome shotgun (WGS) entry which is preliminary data.</text>
</comment>
<name>A0ABV4D2J0_9LACT</name>
<evidence type="ECO:0000256" key="1">
    <source>
        <dbReference type="SAM" id="SignalP"/>
    </source>
</evidence>
<feature type="signal peptide" evidence="1">
    <location>
        <begin position="1"/>
        <end position="28"/>
    </location>
</feature>
<sequence>MMFRKKLVILVTGLLILLPILGSTRVSASSVASSNNIGQVNTHETFGAQRPLDNMTYTTRERGWDSYGRRPKIYPANLTAKQKSCLVNIAGTSILSSFSKPWFILPGAVALAWYNNCSKL</sequence>
<protein>
    <submittedName>
        <fullName evidence="2">Uncharacterized protein</fullName>
    </submittedName>
</protein>
<keyword evidence="1" id="KW-0732">Signal</keyword>
<organism evidence="2 3">
    <name type="scientific">Lactococcus ileimucosae</name>
    <dbReference type="NCBI Taxonomy" id="2941329"/>
    <lineage>
        <taxon>Bacteria</taxon>
        <taxon>Bacillati</taxon>
        <taxon>Bacillota</taxon>
        <taxon>Bacilli</taxon>
        <taxon>Lactobacillales</taxon>
        <taxon>Streptococcaceae</taxon>
        <taxon>Lactococcus</taxon>
    </lineage>
</organism>